<name>A0A167CE71_9ASCO</name>
<dbReference type="OrthoDB" id="31005at2759"/>
<dbReference type="GO" id="GO:0005634">
    <property type="term" value="C:nucleus"/>
    <property type="evidence" value="ECO:0007669"/>
    <property type="project" value="UniProtKB-SubCell"/>
</dbReference>
<evidence type="ECO:0000256" key="4">
    <source>
        <dbReference type="ARBA" id="ARBA00022490"/>
    </source>
</evidence>
<keyword evidence="4" id="KW-0963">Cytoplasm</keyword>
<keyword evidence="5" id="KW-0539">Nucleus</keyword>
<gene>
    <name evidence="7" type="ORF">AWJ20_4395</name>
</gene>
<protein>
    <submittedName>
        <fullName evidence="7">Translin-associated factor TraX, putative</fullName>
    </submittedName>
</protein>
<dbReference type="GeneID" id="30036522"/>
<sequence length="208" mass="22758">MDVKEDLTGANQWRYQRNMSGCIQEFIEAVSFQQFILGNDNQQNQVISIDEVRNKLPEFVLVTEEDYILGLMDLTGELMRYAIAHLSDHTSEPSSNTKKQTTDSINESDDEAPATKKHKSTASAASSSSSTTSVTSKLSRRPSPIAQKIVAALRDFDTGLLGVDIYAAEKSTPGLKELGKKVATFKASLAKVEQAICSLAVQRTEPAL</sequence>
<evidence type="ECO:0000256" key="1">
    <source>
        <dbReference type="ARBA" id="ARBA00004123"/>
    </source>
</evidence>
<dbReference type="SUPFAM" id="SSF74784">
    <property type="entry name" value="Translin"/>
    <property type="match status" value="1"/>
</dbReference>
<dbReference type="Gene3D" id="1.20.58.200">
    <property type="entry name" value="Translin, domain 2"/>
    <property type="match status" value="1"/>
</dbReference>
<dbReference type="InterPro" id="IPR016068">
    <property type="entry name" value="Translin_N"/>
</dbReference>
<evidence type="ECO:0000256" key="5">
    <source>
        <dbReference type="ARBA" id="ARBA00023242"/>
    </source>
</evidence>
<dbReference type="AlphaFoldDB" id="A0A167CE71"/>
<dbReference type="InterPro" id="IPR036081">
    <property type="entry name" value="Translin_sf"/>
</dbReference>
<dbReference type="RefSeq" id="XP_018734052.1">
    <property type="nucleotide sequence ID" value="XM_018881460.1"/>
</dbReference>
<organism evidence="7 8">
    <name type="scientific">Sugiyamaella lignohabitans</name>
    <dbReference type="NCBI Taxonomy" id="796027"/>
    <lineage>
        <taxon>Eukaryota</taxon>
        <taxon>Fungi</taxon>
        <taxon>Dikarya</taxon>
        <taxon>Ascomycota</taxon>
        <taxon>Saccharomycotina</taxon>
        <taxon>Dipodascomycetes</taxon>
        <taxon>Dipodascales</taxon>
        <taxon>Trichomonascaceae</taxon>
        <taxon>Sugiyamaella</taxon>
    </lineage>
</organism>
<comment type="similarity">
    <text evidence="3">Belongs to the translin family.</text>
</comment>
<dbReference type="GO" id="GO:0005737">
    <property type="term" value="C:cytoplasm"/>
    <property type="evidence" value="ECO:0007669"/>
    <property type="project" value="UniProtKB-SubCell"/>
</dbReference>
<accession>A0A167CE71</accession>
<dbReference type="Gene3D" id="1.20.58.190">
    <property type="entry name" value="Translin, domain 1"/>
    <property type="match status" value="1"/>
</dbReference>
<dbReference type="EMBL" id="CP014500">
    <property type="protein sequence ID" value="ANB11575.1"/>
    <property type="molecule type" value="Genomic_DNA"/>
</dbReference>
<dbReference type="GO" id="GO:0043565">
    <property type="term" value="F:sequence-specific DNA binding"/>
    <property type="evidence" value="ECO:0007669"/>
    <property type="project" value="InterPro"/>
</dbReference>
<feature type="compositionally biased region" description="Polar residues" evidence="6">
    <location>
        <begin position="92"/>
        <end position="105"/>
    </location>
</feature>
<evidence type="ECO:0000256" key="6">
    <source>
        <dbReference type="SAM" id="MobiDB-lite"/>
    </source>
</evidence>
<keyword evidence="8" id="KW-1185">Reference proteome</keyword>
<feature type="compositionally biased region" description="Low complexity" evidence="6">
    <location>
        <begin position="121"/>
        <end position="137"/>
    </location>
</feature>
<evidence type="ECO:0000313" key="7">
    <source>
        <dbReference type="EMBL" id="ANB11575.1"/>
    </source>
</evidence>
<dbReference type="Proteomes" id="UP000189580">
    <property type="component" value="Chromosome c"/>
</dbReference>
<evidence type="ECO:0000256" key="2">
    <source>
        <dbReference type="ARBA" id="ARBA00004496"/>
    </source>
</evidence>
<dbReference type="InterPro" id="IPR002848">
    <property type="entry name" value="Translin_fam"/>
</dbReference>
<dbReference type="InterPro" id="IPR016069">
    <property type="entry name" value="Translin_C"/>
</dbReference>
<reference evidence="7 8" key="1">
    <citation type="submission" date="2016-02" db="EMBL/GenBank/DDBJ databases">
        <title>Complete genome sequence and transcriptome regulation of the pentose utilising yeast Sugiyamaella lignohabitans.</title>
        <authorList>
            <person name="Bellasio M."/>
            <person name="Peymann A."/>
            <person name="Valli M."/>
            <person name="Sipitzky M."/>
            <person name="Graf A."/>
            <person name="Sauer M."/>
            <person name="Marx H."/>
            <person name="Mattanovich D."/>
        </authorList>
    </citation>
    <scope>NUCLEOTIDE SEQUENCE [LARGE SCALE GENOMIC DNA]</scope>
    <source>
        <strain evidence="7 8">CBS 10342</strain>
    </source>
</reference>
<proteinExistence type="inferred from homology"/>
<dbReference type="KEGG" id="slb:AWJ20_4395"/>
<dbReference type="PANTHER" id="PTHR10741">
    <property type="entry name" value="TRANSLIN AND TRANSLIN ASSOCIATED PROTEIN X"/>
    <property type="match status" value="1"/>
</dbReference>
<evidence type="ECO:0000256" key="3">
    <source>
        <dbReference type="ARBA" id="ARBA00005902"/>
    </source>
</evidence>
<comment type="subcellular location">
    <subcellularLocation>
        <location evidence="2">Cytoplasm</location>
    </subcellularLocation>
    <subcellularLocation>
        <location evidence="1">Nucleus</location>
    </subcellularLocation>
</comment>
<dbReference type="Pfam" id="PF01997">
    <property type="entry name" value="Translin"/>
    <property type="match status" value="1"/>
</dbReference>
<feature type="region of interest" description="Disordered" evidence="6">
    <location>
        <begin position="88"/>
        <end position="139"/>
    </location>
</feature>
<evidence type="ECO:0000313" key="8">
    <source>
        <dbReference type="Proteomes" id="UP000189580"/>
    </source>
</evidence>